<evidence type="ECO:0000256" key="5">
    <source>
        <dbReference type="ARBA" id="ARBA00022842"/>
    </source>
</evidence>
<evidence type="ECO:0000256" key="2">
    <source>
        <dbReference type="ARBA" id="ARBA00022679"/>
    </source>
</evidence>
<comment type="function">
    <text evidence="8">Transfers a GMP moiety from GTP to Mo-molybdopterin (Mo-MPT) cofactor (Moco or molybdenum cofactor) to form Mo-molybdopterin guanine dinucleotide (Mo-MGD) cofactor.</text>
</comment>
<feature type="binding site" evidence="8">
    <location>
        <begin position="11"/>
        <end position="13"/>
    </location>
    <ligand>
        <name>GTP</name>
        <dbReference type="ChEBI" id="CHEBI:37565"/>
    </ligand>
</feature>
<comment type="caution">
    <text evidence="10">The sequence shown here is derived from an EMBL/GenBank/DDBJ whole genome shotgun (WGS) entry which is preliminary data.</text>
</comment>
<dbReference type="InterPro" id="IPR013482">
    <property type="entry name" value="Molybde_CF_guanTrfase"/>
</dbReference>
<keyword evidence="6 8" id="KW-0342">GTP-binding</keyword>
<dbReference type="RefSeq" id="WP_154541257.1">
    <property type="nucleotide sequence ID" value="NZ_JAXDSU010000008.1"/>
</dbReference>
<evidence type="ECO:0000256" key="4">
    <source>
        <dbReference type="ARBA" id="ARBA00022741"/>
    </source>
</evidence>
<dbReference type="GO" id="GO:0005525">
    <property type="term" value="F:GTP binding"/>
    <property type="evidence" value="ECO:0007669"/>
    <property type="project" value="UniProtKB-UniRule"/>
</dbReference>
<keyword evidence="11" id="KW-1185">Reference proteome</keyword>
<comment type="catalytic activity">
    <reaction evidence="8">
        <text>Mo-molybdopterin + GTP + H(+) = Mo-molybdopterin guanine dinucleotide + diphosphate</text>
        <dbReference type="Rhea" id="RHEA:34243"/>
        <dbReference type="ChEBI" id="CHEBI:15378"/>
        <dbReference type="ChEBI" id="CHEBI:33019"/>
        <dbReference type="ChEBI" id="CHEBI:37565"/>
        <dbReference type="ChEBI" id="CHEBI:71302"/>
        <dbReference type="ChEBI" id="CHEBI:71310"/>
        <dbReference type="EC" id="2.7.7.77"/>
    </reaction>
</comment>
<dbReference type="PANTHER" id="PTHR19136">
    <property type="entry name" value="MOLYBDENUM COFACTOR GUANYLYLTRANSFERASE"/>
    <property type="match status" value="1"/>
</dbReference>
<keyword evidence="4 8" id="KW-0547">Nucleotide-binding</keyword>
<dbReference type="GO" id="GO:0046872">
    <property type="term" value="F:metal ion binding"/>
    <property type="evidence" value="ECO:0007669"/>
    <property type="project" value="UniProtKB-KW"/>
</dbReference>
<feature type="binding site" evidence="8">
    <location>
        <position position="103"/>
    </location>
    <ligand>
        <name>Mg(2+)</name>
        <dbReference type="ChEBI" id="CHEBI:18420"/>
    </ligand>
</feature>
<keyword evidence="10" id="KW-0548">Nucleotidyltransferase</keyword>
<dbReference type="InterPro" id="IPR025877">
    <property type="entry name" value="MobA-like_NTP_Trfase"/>
</dbReference>
<feature type="binding site" evidence="8">
    <location>
        <position position="103"/>
    </location>
    <ligand>
        <name>GTP</name>
        <dbReference type="ChEBI" id="CHEBI:37565"/>
    </ligand>
</feature>
<reference evidence="10 11" key="1">
    <citation type="submission" date="2019-08" db="EMBL/GenBank/DDBJ databases">
        <title>In-depth cultivation of the pig gut microbiome towards novel bacterial diversity and tailored functional studies.</title>
        <authorList>
            <person name="Wylensek D."/>
            <person name="Hitch T.C.A."/>
            <person name="Clavel T."/>
        </authorList>
    </citation>
    <scope>NUCLEOTIDE SEQUENCE [LARGE SCALE GENOMIC DNA]</scope>
    <source>
        <strain evidence="10 11">WCA-380-WT-2B</strain>
    </source>
</reference>
<dbReference type="PANTHER" id="PTHR19136:SF81">
    <property type="entry name" value="MOLYBDENUM COFACTOR GUANYLYLTRANSFERASE"/>
    <property type="match status" value="1"/>
</dbReference>
<comment type="caution">
    <text evidence="8">Lacks conserved residue(s) required for the propagation of feature annotation.</text>
</comment>
<dbReference type="EMBL" id="VULQ01000009">
    <property type="protein sequence ID" value="MSS78296.1"/>
    <property type="molecule type" value="Genomic_DNA"/>
</dbReference>
<sequence length="206" mass="24334">MDKKELTAILLSGGKSTRMGKDKKKLNYKGSFLIDTIVENLARYFNEIVIVSNEVDFFKDRYNSYDNNIIIREDIIKNIGPCAGLYTGLISSSNEDNFLMACDMPYFSCQYLEYLENKEYKKALVYDNGKYLEPFFALYKKELFENIKIYLNKGRRSINGFLNEISAYTVEYEEIKNIENINKVFRNLNYPQDWKNYLEENGKRFD</sequence>
<dbReference type="CDD" id="cd02503">
    <property type="entry name" value="MobA"/>
    <property type="match status" value="1"/>
</dbReference>
<dbReference type="GO" id="GO:0061603">
    <property type="term" value="F:molybdenum cofactor guanylyltransferase activity"/>
    <property type="evidence" value="ECO:0007669"/>
    <property type="project" value="UniProtKB-EC"/>
</dbReference>
<feature type="binding site" evidence="8">
    <location>
        <position position="23"/>
    </location>
    <ligand>
        <name>GTP</name>
        <dbReference type="ChEBI" id="CHEBI:37565"/>
    </ligand>
</feature>
<comment type="similarity">
    <text evidence="8">Belongs to the MobA family.</text>
</comment>
<evidence type="ECO:0000256" key="1">
    <source>
        <dbReference type="ARBA" id="ARBA00022490"/>
    </source>
</evidence>
<dbReference type="GO" id="GO:0005737">
    <property type="term" value="C:cytoplasm"/>
    <property type="evidence" value="ECO:0007669"/>
    <property type="project" value="UniProtKB-SubCell"/>
</dbReference>
<dbReference type="AlphaFoldDB" id="A0A6N7VTU9"/>
<protein>
    <recommendedName>
        <fullName evidence="8">Probable molybdenum cofactor guanylyltransferase</fullName>
        <shortName evidence="8">MoCo guanylyltransferase</shortName>
        <ecNumber evidence="8">2.7.7.77</ecNumber>
    </recommendedName>
    <alternativeName>
        <fullName evidence="8">GTP:molybdopterin guanylyltransferase</fullName>
    </alternativeName>
    <alternativeName>
        <fullName evidence="8">Mo-MPT guanylyltransferase</fullName>
    </alternativeName>
    <alternativeName>
        <fullName evidence="8">Molybdopterin guanylyltransferase</fullName>
    </alternativeName>
    <alternativeName>
        <fullName evidence="8">Molybdopterin-guanine dinucleotide synthase</fullName>
        <shortName evidence="8">MGD synthase</shortName>
    </alternativeName>
</protein>
<dbReference type="GO" id="GO:0006777">
    <property type="term" value="P:Mo-molybdopterin cofactor biosynthetic process"/>
    <property type="evidence" value="ECO:0007669"/>
    <property type="project" value="UniProtKB-KW"/>
</dbReference>
<evidence type="ECO:0000256" key="3">
    <source>
        <dbReference type="ARBA" id="ARBA00022723"/>
    </source>
</evidence>
<keyword evidence="7 8" id="KW-0501">Molybdenum cofactor biosynthesis</keyword>
<evidence type="ECO:0000256" key="8">
    <source>
        <dbReference type="HAMAP-Rule" id="MF_00316"/>
    </source>
</evidence>
<organism evidence="10 11">
    <name type="scientific">Anaerococcus porci</name>
    <dbReference type="NCBI Taxonomy" id="2652269"/>
    <lineage>
        <taxon>Bacteria</taxon>
        <taxon>Bacillati</taxon>
        <taxon>Bacillota</taxon>
        <taxon>Tissierellia</taxon>
        <taxon>Tissierellales</taxon>
        <taxon>Peptoniphilaceae</taxon>
        <taxon>Anaerococcus</taxon>
    </lineage>
</organism>
<dbReference type="EC" id="2.7.7.77" evidence="8"/>
<evidence type="ECO:0000256" key="6">
    <source>
        <dbReference type="ARBA" id="ARBA00023134"/>
    </source>
</evidence>
<comment type="subcellular location">
    <subcellularLocation>
        <location evidence="8">Cytoplasm</location>
    </subcellularLocation>
</comment>
<proteinExistence type="inferred from homology"/>
<accession>A0A6N7VTU9</accession>
<comment type="cofactor">
    <cofactor evidence="8">
        <name>Mg(2+)</name>
        <dbReference type="ChEBI" id="CHEBI:18420"/>
    </cofactor>
</comment>
<dbReference type="HAMAP" id="MF_00316">
    <property type="entry name" value="MobA"/>
    <property type="match status" value="1"/>
</dbReference>
<keyword evidence="3 8" id="KW-0479">Metal-binding</keyword>
<name>A0A6N7VTU9_9FIRM</name>
<evidence type="ECO:0000256" key="7">
    <source>
        <dbReference type="ARBA" id="ARBA00023150"/>
    </source>
</evidence>
<feature type="domain" description="MobA-like NTP transferase" evidence="9">
    <location>
        <begin position="8"/>
        <end position="157"/>
    </location>
</feature>
<evidence type="ECO:0000313" key="10">
    <source>
        <dbReference type="EMBL" id="MSS78296.1"/>
    </source>
</evidence>
<evidence type="ECO:0000259" key="9">
    <source>
        <dbReference type="Pfam" id="PF12804"/>
    </source>
</evidence>
<keyword evidence="1 8" id="KW-0963">Cytoplasm</keyword>
<keyword evidence="5 8" id="KW-0460">Magnesium</keyword>
<dbReference type="Gene3D" id="3.90.550.10">
    <property type="entry name" value="Spore Coat Polysaccharide Biosynthesis Protein SpsA, Chain A"/>
    <property type="match status" value="1"/>
</dbReference>
<dbReference type="Pfam" id="PF12804">
    <property type="entry name" value="NTP_transf_3"/>
    <property type="match status" value="1"/>
</dbReference>
<dbReference type="InterPro" id="IPR029044">
    <property type="entry name" value="Nucleotide-diphossugar_trans"/>
</dbReference>
<evidence type="ECO:0000313" key="11">
    <source>
        <dbReference type="Proteomes" id="UP000441925"/>
    </source>
</evidence>
<dbReference type="Proteomes" id="UP000441925">
    <property type="component" value="Unassembled WGS sequence"/>
</dbReference>
<gene>
    <name evidence="8" type="primary">mobA</name>
    <name evidence="10" type="ORF">FYJ26_07770</name>
</gene>
<dbReference type="SUPFAM" id="SSF53448">
    <property type="entry name" value="Nucleotide-diphospho-sugar transferases"/>
    <property type="match status" value="1"/>
</dbReference>
<keyword evidence="2 8" id="KW-0808">Transferase</keyword>
<comment type="domain">
    <text evidence="8">The N-terminal domain determines nucleotide recognition and specific binding, while the C-terminal domain determines the specific binding to the target protein.</text>
</comment>